<evidence type="ECO:0000256" key="3">
    <source>
        <dbReference type="RuleBase" id="RU000363"/>
    </source>
</evidence>
<comment type="similarity">
    <text evidence="1 3">Belongs to the short-chain dehydrogenases/reductases (SDR) family.</text>
</comment>
<dbReference type="InterPro" id="IPR036291">
    <property type="entry name" value="NAD(P)-bd_dom_sf"/>
</dbReference>
<dbReference type="Pfam" id="PF00106">
    <property type="entry name" value="adh_short"/>
    <property type="match status" value="1"/>
</dbReference>
<dbReference type="PROSITE" id="PS00061">
    <property type="entry name" value="ADH_SHORT"/>
    <property type="match status" value="1"/>
</dbReference>
<evidence type="ECO:0000256" key="2">
    <source>
        <dbReference type="ARBA" id="ARBA00023002"/>
    </source>
</evidence>
<dbReference type="Gene3D" id="3.40.50.720">
    <property type="entry name" value="NAD(P)-binding Rossmann-like Domain"/>
    <property type="match status" value="1"/>
</dbReference>
<keyword evidence="2 4" id="KW-0560">Oxidoreductase</keyword>
<dbReference type="GO" id="GO:0000140">
    <property type="term" value="F:acylglycerone-phosphate reductase (NADP+) activity"/>
    <property type="evidence" value="ECO:0007669"/>
    <property type="project" value="UniProtKB-EC"/>
</dbReference>
<dbReference type="Proteomes" id="UP000242447">
    <property type="component" value="Chromosome"/>
</dbReference>
<keyword evidence="5" id="KW-1185">Reference proteome</keyword>
<evidence type="ECO:0000313" key="5">
    <source>
        <dbReference type="Proteomes" id="UP000242447"/>
    </source>
</evidence>
<dbReference type="PRINTS" id="PR00081">
    <property type="entry name" value="GDHRDH"/>
</dbReference>
<dbReference type="STRING" id="92947.BVG79_01025"/>
<gene>
    <name evidence="4" type="ORF">BVG79_01025</name>
</gene>
<evidence type="ECO:0000313" key="4">
    <source>
        <dbReference type="EMBL" id="ARO14371.1"/>
    </source>
</evidence>
<reference evidence="4 5" key="1">
    <citation type="submission" date="2017-02" db="EMBL/GenBank/DDBJ databases">
        <title>Ketogulonicigenium robustum SPU B003 Genome sequencing and assembly.</title>
        <authorList>
            <person name="Li Y."/>
            <person name="Liu L."/>
            <person name="Wang C."/>
            <person name="Zhang M."/>
            <person name="Zhang T."/>
            <person name="Zhang Y."/>
        </authorList>
    </citation>
    <scope>NUCLEOTIDE SEQUENCE [LARGE SCALE GENOMIC DNA]</scope>
    <source>
        <strain evidence="4 5">SPU_B003</strain>
    </source>
</reference>
<protein>
    <submittedName>
        <fullName evidence="4">1-acylglycerone phosphate reductase</fullName>
        <ecNumber evidence="4">1.1.1.101</ecNumber>
    </submittedName>
</protein>
<sequence>MPTLSLEPEADVTHAKPFDPTQIPTDKPIAIVTGGGSGIGLAIVHDLARDHTVIATGRDSAKLARLAEVANVIPVQLDLMAPQDILAFAAAFTHLDVLVNCAALSDWKSLEQARQSDWEVTFQTNVFAPAELTRALLPALRASKGQVVFISSGAGVRPVKNHIVYTASKHALRGLTDTLRLEEVANGVRIATVAPGPTDTDQNRANRAATAADGIGAAAEGELSDPASVAKGVRVVIDTPRDSQITDLVIRPLLL</sequence>
<accession>A0A1W6NYX8</accession>
<evidence type="ECO:0000256" key="1">
    <source>
        <dbReference type="ARBA" id="ARBA00006484"/>
    </source>
</evidence>
<proteinExistence type="inferred from homology"/>
<dbReference type="AlphaFoldDB" id="A0A1W6NYX8"/>
<dbReference type="NCBIfam" id="NF006073">
    <property type="entry name" value="PRK08219.1"/>
    <property type="match status" value="1"/>
</dbReference>
<dbReference type="PANTHER" id="PTHR42901">
    <property type="entry name" value="ALCOHOL DEHYDROGENASE"/>
    <property type="match status" value="1"/>
</dbReference>
<dbReference type="InterPro" id="IPR020904">
    <property type="entry name" value="Sc_DH/Rdtase_CS"/>
</dbReference>
<dbReference type="EC" id="1.1.1.101" evidence="4"/>
<dbReference type="InterPro" id="IPR002347">
    <property type="entry name" value="SDR_fam"/>
</dbReference>
<dbReference type="PANTHER" id="PTHR42901:SF1">
    <property type="entry name" value="ALCOHOL DEHYDROGENASE"/>
    <property type="match status" value="1"/>
</dbReference>
<dbReference type="EMBL" id="CP019937">
    <property type="protein sequence ID" value="ARO14371.1"/>
    <property type="molecule type" value="Genomic_DNA"/>
</dbReference>
<dbReference type="PRINTS" id="PR00080">
    <property type="entry name" value="SDRFAMILY"/>
</dbReference>
<dbReference type="KEGG" id="kro:BVG79_01025"/>
<name>A0A1W6NYX8_9RHOB</name>
<organism evidence="4 5">
    <name type="scientific">Ketogulonicigenium robustum</name>
    <dbReference type="NCBI Taxonomy" id="92947"/>
    <lineage>
        <taxon>Bacteria</taxon>
        <taxon>Pseudomonadati</taxon>
        <taxon>Pseudomonadota</taxon>
        <taxon>Alphaproteobacteria</taxon>
        <taxon>Rhodobacterales</taxon>
        <taxon>Roseobacteraceae</taxon>
        <taxon>Ketogulonicigenium</taxon>
    </lineage>
</organism>
<dbReference type="SUPFAM" id="SSF51735">
    <property type="entry name" value="NAD(P)-binding Rossmann-fold domains"/>
    <property type="match status" value="1"/>
</dbReference>